<evidence type="ECO:0000256" key="2">
    <source>
        <dbReference type="ARBA" id="ARBA00022737"/>
    </source>
</evidence>
<proteinExistence type="predicted"/>
<evidence type="ECO:0000256" key="4">
    <source>
        <dbReference type="ARBA" id="ARBA00022833"/>
    </source>
</evidence>
<evidence type="ECO:0000256" key="6">
    <source>
        <dbReference type="SAM" id="MobiDB-lite"/>
    </source>
</evidence>
<keyword evidence="4" id="KW-0862">Zinc</keyword>
<dbReference type="InterPro" id="IPR013087">
    <property type="entry name" value="Znf_C2H2_type"/>
</dbReference>
<feature type="compositionally biased region" description="Low complexity" evidence="6">
    <location>
        <begin position="304"/>
        <end position="317"/>
    </location>
</feature>
<dbReference type="GO" id="GO:0008270">
    <property type="term" value="F:zinc ion binding"/>
    <property type="evidence" value="ECO:0007669"/>
    <property type="project" value="UniProtKB-KW"/>
</dbReference>
<evidence type="ECO:0000259" key="7">
    <source>
        <dbReference type="PROSITE" id="PS50157"/>
    </source>
</evidence>
<sequence>MQNIPQHKLSEHLRLCKGPTSAPPLHPYSSIPSFHTSSLPNLHHHTHQHTQPFETAHHHTKQPYETQPLQFHTSPTRTQSFQSHHPAHHQIPKTPTRNATSPPKPARTQTHPTNFHQIPPAAENPTPKPPSQPQKSVRETVPKAMYHVETSRGGGLSGGGWEEEEEAYREEEQVVDVPSAYPLDEDVDDVPPYQAEEPRYPCPLCGRKFMAEDRLEKHANACNKLQKQRKVFDAIKARTKGTELEQYVVRAKIEKEKESKKGGHRKTYQEDLPLPAQHQKPSWKIKHENFIQMVRAARQPPPSKSSHSCSSPSRTQQPPQPSYQPDPSLVQCDGCGRRFNPDTAERHIPICKGKLNKGPGRGGNDVGMKEEMLKKRTAYKPPVPKGKSPGKVGVGRR</sequence>
<keyword evidence="10" id="KW-1185">Reference proteome</keyword>
<evidence type="ECO:0000256" key="3">
    <source>
        <dbReference type="ARBA" id="ARBA00022771"/>
    </source>
</evidence>
<keyword evidence="2" id="KW-0677">Repeat</keyword>
<comment type="caution">
    <text evidence="9">The sequence shown here is derived from an EMBL/GenBank/DDBJ whole genome shotgun (WGS) entry which is preliminary data.</text>
</comment>
<dbReference type="Proteomes" id="UP001212841">
    <property type="component" value="Unassembled WGS sequence"/>
</dbReference>
<gene>
    <name evidence="9" type="primary">ZC2HC1A</name>
    <name evidence="9" type="ORF">HK097_001627</name>
</gene>
<protein>
    <submittedName>
        <fullName evidence="9">Zinc finger C2HC domain-containing protein 1A</fullName>
    </submittedName>
</protein>
<feature type="domain" description="C2HC/C3H-type" evidence="8">
    <location>
        <begin position="328"/>
        <end position="357"/>
    </location>
</feature>
<evidence type="ECO:0000313" key="9">
    <source>
        <dbReference type="EMBL" id="KAJ3043855.1"/>
    </source>
</evidence>
<name>A0AAD5S5V7_9FUNG</name>
<feature type="domain" description="C2H2-type" evidence="7">
    <location>
        <begin position="200"/>
        <end position="228"/>
    </location>
</feature>
<feature type="compositionally biased region" description="Polar residues" evidence="6">
    <location>
        <begin position="93"/>
        <end position="116"/>
    </location>
</feature>
<dbReference type="EMBL" id="JADGJD010001329">
    <property type="protein sequence ID" value="KAJ3043855.1"/>
    <property type="molecule type" value="Genomic_DNA"/>
</dbReference>
<dbReference type="InterPro" id="IPR026319">
    <property type="entry name" value="ZC2HC1A/B-like"/>
</dbReference>
<evidence type="ECO:0000313" key="10">
    <source>
        <dbReference type="Proteomes" id="UP001212841"/>
    </source>
</evidence>
<reference evidence="9" key="1">
    <citation type="submission" date="2020-05" db="EMBL/GenBank/DDBJ databases">
        <title>Phylogenomic resolution of chytrid fungi.</title>
        <authorList>
            <person name="Stajich J.E."/>
            <person name="Amses K."/>
            <person name="Simmons R."/>
            <person name="Seto K."/>
            <person name="Myers J."/>
            <person name="Bonds A."/>
            <person name="Quandt C.A."/>
            <person name="Barry K."/>
            <person name="Liu P."/>
            <person name="Grigoriev I."/>
            <person name="Longcore J.E."/>
            <person name="James T.Y."/>
        </authorList>
    </citation>
    <scope>NUCLEOTIDE SEQUENCE</scope>
    <source>
        <strain evidence="9">JEL0318</strain>
    </source>
</reference>
<keyword evidence="3 5" id="KW-0863">Zinc-finger</keyword>
<evidence type="ECO:0000259" key="8">
    <source>
        <dbReference type="PROSITE" id="PS52027"/>
    </source>
</evidence>
<feature type="region of interest" description="Disordered" evidence="6">
    <location>
        <begin position="256"/>
        <end position="282"/>
    </location>
</feature>
<dbReference type="Pfam" id="PF13913">
    <property type="entry name" value="zf-C2HC_2"/>
    <property type="match status" value="2"/>
</dbReference>
<accession>A0AAD5S5V7</accession>
<feature type="compositionally biased region" description="Polar residues" evidence="6">
    <location>
        <begin position="63"/>
        <end position="83"/>
    </location>
</feature>
<feature type="region of interest" description="Disordered" evidence="6">
    <location>
        <begin position="16"/>
        <end position="138"/>
    </location>
</feature>
<dbReference type="Gene3D" id="3.30.160.60">
    <property type="entry name" value="Classic Zinc Finger"/>
    <property type="match status" value="2"/>
</dbReference>
<organism evidence="9 10">
    <name type="scientific">Rhizophlyctis rosea</name>
    <dbReference type="NCBI Taxonomy" id="64517"/>
    <lineage>
        <taxon>Eukaryota</taxon>
        <taxon>Fungi</taxon>
        <taxon>Fungi incertae sedis</taxon>
        <taxon>Chytridiomycota</taxon>
        <taxon>Chytridiomycota incertae sedis</taxon>
        <taxon>Chytridiomycetes</taxon>
        <taxon>Rhizophlyctidales</taxon>
        <taxon>Rhizophlyctidaceae</taxon>
        <taxon>Rhizophlyctis</taxon>
    </lineage>
</organism>
<feature type="compositionally biased region" description="Basic and acidic residues" evidence="6">
    <location>
        <begin position="335"/>
        <end position="348"/>
    </location>
</feature>
<dbReference type="PROSITE" id="PS52027">
    <property type="entry name" value="ZF_C2HC_C3H"/>
    <property type="match status" value="1"/>
</dbReference>
<dbReference type="PANTHER" id="PTHR13555">
    <property type="entry name" value="C2H2 ZINC FINGER CGI-62-RELATED"/>
    <property type="match status" value="1"/>
</dbReference>
<dbReference type="PROSITE" id="PS50157">
    <property type="entry name" value="ZINC_FINGER_C2H2_2"/>
    <property type="match status" value="1"/>
</dbReference>
<dbReference type="AlphaFoldDB" id="A0AAD5S5V7"/>
<evidence type="ECO:0000256" key="5">
    <source>
        <dbReference type="PROSITE-ProRule" id="PRU00042"/>
    </source>
</evidence>
<keyword evidence="1" id="KW-0479">Metal-binding</keyword>
<dbReference type="InterPro" id="IPR049899">
    <property type="entry name" value="Znf_C2HC_C3H"/>
</dbReference>
<feature type="compositionally biased region" description="Polar residues" evidence="6">
    <location>
        <begin position="30"/>
        <end position="40"/>
    </location>
</feature>
<feature type="region of interest" description="Disordered" evidence="6">
    <location>
        <begin position="297"/>
        <end position="397"/>
    </location>
</feature>
<evidence type="ECO:0000256" key="1">
    <source>
        <dbReference type="ARBA" id="ARBA00022723"/>
    </source>
</evidence>